<dbReference type="Proteomes" id="UP000280881">
    <property type="component" value="Unassembled WGS sequence"/>
</dbReference>
<keyword evidence="3" id="KW-1185">Reference proteome</keyword>
<sequence length="273" mass="31582">MQYIKGKLANLEDLLILIDVLKEKKGEVRLHFPYQSEEVSICFDGNSFYLSDRFKLIKLLEKWITTNIQPIFELFEEEGCSTNQEIEEEKLVEIIKNPILKEVRRIPEVFEITKLETTNLPPFLVAHWKTKTPINREEIYKHGYTLSDLVKSLESGLLEIKSFKTTESLPFKLRLFLTSLALICIVYLVLPINFTQFNRLKVEEAINWALREKVLGVEGKRKLPVKGCFKTKFYLIDDKVINSGIDGIVGTADDKVIKLPREGYKPTFAVPVK</sequence>
<evidence type="ECO:0000313" key="3">
    <source>
        <dbReference type="Proteomes" id="UP000280881"/>
    </source>
</evidence>
<proteinExistence type="predicted"/>
<keyword evidence="1" id="KW-1133">Transmembrane helix</keyword>
<evidence type="ECO:0000256" key="1">
    <source>
        <dbReference type="SAM" id="Phobius"/>
    </source>
</evidence>
<organism evidence="2 3">
    <name type="scientific">Thermovibrio guaymasensis</name>
    <dbReference type="NCBI Taxonomy" id="240167"/>
    <lineage>
        <taxon>Bacteria</taxon>
        <taxon>Pseudomonadati</taxon>
        <taxon>Aquificota</taxon>
        <taxon>Aquificia</taxon>
        <taxon>Desulfurobacteriales</taxon>
        <taxon>Desulfurobacteriaceae</taxon>
        <taxon>Thermovibrio</taxon>
    </lineage>
</organism>
<keyword evidence="1" id="KW-0472">Membrane</keyword>
<protein>
    <submittedName>
        <fullName evidence="2">Uncharacterized protein</fullName>
    </submittedName>
</protein>
<dbReference type="OrthoDB" id="14163at2"/>
<name>A0A420W6I6_9BACT</name>
<keyword evidence="1" id="KW-0812">Transmembrane</keyword>
<reference evidence="2 3" key="1">
    <citation type="submission" date="2018-10" db="EMBL/GenBank/DDBJ databases">
        <title>Genomic Encyclopedia of Type Strains, Phase IV (KMG-IV): sequencing the most valuable type-strain genomes for metagenomic binning, comparative biology and taxonomic classification.</title>
        <authorList>
            <person name="Goeker M."/>
        </authorList>
    </citation>
    <scope>NUCLEOTIDE SEQUENCE [LARGE SCALE GENOMIC DNA]</scope>
    <source>
        <strain evidence="2 3">DSM 15521</strain>
    </source>
</reference>
<gene>
    <name evidence="2" type="ORF">C7457_1101</name>
</gene>
<dbReference type="AlphaFoldDB" id="A0A420W6I6"/>
<evidence type="ECO:0000313" key="2">
    <source>
        <dbReference type="EMBL" id="RKQ61660.1"/>
    </source>
</evidence>
<dbReference type="EMBL" id="RBIE01000002">
    <property type="protein sequence ID" value="RKQ61660.1"/>
    <property type="molecule type" value="Genomic_DNA"/>
</dbReference>
<dbReference type="RefSeq" id="WP_121170873.1">
    <property type="nucleotide sequence ID" value="NZ_RBIE01000002.1"/>
</dbReference>
<feature type="transmembrane region" description="Helical" evidence="1">
    <location>
        <begin position="171"/>
        <end position="190"/>
    </location>
</feature>
<comment type="caution">
    <text evidence="2">The sequence shown here is derived from an EMBL/GenBank/DDBJ whole genome shotgun (WGS) entry which is preliminary data.</text>
</comment>
<accession>A0A420W6I6</accession>